<evidence type="ECO:0008006" key="4">
    <source>
        <dbReference type="Google" id="ProtNLM"/>
    </source>
</evidence>
<dbReference type="InterPro" id="IPR021327">
    <property type="entry name" value="DUF2934"/>
</dbReference>
<feature type="region of interest" description="Disordered" evidence="1">
    <location>
        <begin position="45"/>
        <end position="69"/>
    </location>
</feature>
<reference evidence="2 3" key="1">
    <citation type="submission" date="2016-10" db="EMBL/GenBank/DDBJ databases">
        <authorList>
            <person name="de Groot N.N."/>
        </authorList>
    </citation>
    <scope>NUCLEOTIDE SEQUENCE [LARGE SCALE GENOMIC DNA]</scope>
    <source>
        <strain evidence="2 3">R5</strain>
    </source>
</reference>
<dbReference type="Pfam" id="PF11154">
    <property type="entry name" value="DUF2934"/>
    <property type="match status" value="1"/>
</dbReference>
<evidence type="ECO:0000256" key="1">
    <source>
        <dbReference type="SAM" id="MobiDB-lite"/>
    </source>
</evidence>
<dbReference type="Proteomes" id="UP000199245">
    <property type="component" value="Unassembled WGS sequence"/>
</dbReference>
<proteinExistence type="predicted"/>
<dbReference type="EMBL" id="FMZW01000019">
    <property type="protein sequence ID" value="SDE04707.1"/>
    <property type="molecule type" value="Genomic_DNA"/>
</dbReference>
<accession>A0A1G6ZR62</accession>
<dbReference type="AlphaFoldDB" id="A0A1G6ZR62"/>
<dbReference type="RefSeq" id="WP_092084379.1">
    <property type="nucleotide sequence ID" value="NZ_CP121669.1"/>
</dbReference>
<protein>
    <recommendedName>
        <fullName evidence="4">DUF2934 domain-containing protein</fullName>
    </recommendedName>
</protein>
<gene>
    <name evidence="2" type="ORF">SAMN05216337_10193</name>
</gene>
<name>A0A1G6ZR62_9BRAD</name>
<evidence type="ECO:0000313" key="3">
    <source>
        <dbReference type="Proteomes" id="UP000199245"/>
    </source>
</evidence>
<sequence>MRGPTEQEIRTRAYELWKDAGEPPGKMDQLWYQAEKELLARRATNGEAPCDINRHNGPSAYPERLRGVH</sequence>
<organism evidence="2 3">
    <name type="scientific">Bradyrhizobium brasilense</name>
    <dbReference type="NCBI Taxonomy" id="1419277"/>
    <lineage>
        <taxon>Bacteria</taxon>
        <taxon>Pseudomonadati</taxon>
        <taxon>Pseudomonadota</taxon>
        <taxon>Alphaproteobacteria</taxon>
        <taxon>Hyphomicrobiales</taxon>
        <taxon>Nitrobacteraceae</taxon>
        <taxon>Bradyrhizobium</taxon>
    </lineage>
</organism>
<evidence type="ECO:0000313" key="2">
    <source>
        <dbReference type="EMBL" id="SDE04707.1"/>
    </source>
</evidence>